<dbReference type="AlphaFoldDB" id="A0A0A8YDY7"/>
<organism evidence="1">
    <name type="scientific">Arundo donax</name>
    <name type="common">Giant reed</name>
    <name type="synonym">Donax arundinaceus</name>
    <dbReference type="NCBI Taxonomy" id="35708"/>
    <lineage>
        <taxon>Eukaryota</taxon>
        <taxon>Viridiplantae</taxon>
        <taxon>Streptophyta</taxon>
        <taxon>Embryophyta</taxon>
        <taxon>Tracheophyta</taxon>
        <taxon>Spermatophyta</taxon>
        <taxon>Magnoliopsida</taxon>
        <taxon>Liliopsida</taxon>
        <taxon>Poales</taxon>
        <taxon>Poaceae</taxon>
        <taxon>PACMAD clade</taxon>
        <taxon>Arundinoideae</taxon>
        <taxon>Arundineae</taxon>
        <taxon>Arundo</taxon>
    </lineage>
</organism>
<protein>
    <submittedName>
        <fullName evidence="1">Uncharacterized protein</fullName>
    </submittedName>
</protein>
<reference evidence="1" key="1">
    <citation type="submission" date="2014-09" db="EMBL/GenBank/DDBJ databases">
        <authorList>
            <person name="Magalhaes I.L.F."/>
            <person name="Oliveira U."/>
            <person name="Santos F.R."/>
            <person name="Vidigal T.H.D.A."/>
            <person name="Brescovit A.D."/>
            <person name="Santos A.J."/>
        </authorList>
    </citation>
    <scope>NUCLEOTIDE SEQUENCE</scope>
    <source>
        <tissue evidence="1">Shoot tissue taken approximately 20 cm above the soil surface</tissue>
    </source>
</reference>
<accession>A0A0A8YDY7</accession>
<sequence length="23" mass="2553">MGLTFGELRRVVAVTNFIPCELS</sequence>
<reference evidence="1" key="2">
    <citation type="journal article" date="2015" name="Data Brief">
        <title>Shoot transcriptome of the giant reed, Arundo donax.</title>
        <authorList>
            <person name="Barrero R.A."/>
            <person name="Guerrero F.D."/>
            <person name="Moolhuijzen P."/>
            <person name="Goolsby J.A."/>
            <person name="Tidwell J."/>
            <person name="Bellgard S.E."/>
            <person name="Bellgard M.I."/>
        </authorList>
    </citation>
    <scope>NUCLEOTIDE SEQUENCE</scope>
    <source>
        <tissue evidence="1">Shoot tissue taken approximately 20 cm above the soil surface</tissue>
    </source>
</reference>
<dbReference type="EMBL" id="GBRH01273644">
    <property type="protein sequence ID" value="JAD24251.1"/>
    <property type="molecule type" value="Transcribed_RNA"/>
</dbReference>
<evidence type="ECO:0000313" key="1">
    <source>
        <dbReference type="EMBL" id="JAD24251.1"/>
    </source>
</evidence>
<proteinExistence type="predicted"/>
<name>A0A0A8YDY7_ARUDO</name>